<dbReference type="eggNOG" id="ENOG502QR7C">
    <property type="taxonomic scope" value="Eukaryota"/>
</dbReference>
<feature type="compositionally biased region" description="Polar residues" evidence="2">
    <location>
        <begin position="1"/>
        <end position="16"/>
    </location>
</feature>
<evidence type="ECO:0000313" key="4">
    <source>
        <dbReference type="Proteomes" id="UP000007264"/>
    </source>
</evidence>
<evidence type="ECO:0000256" key="1">
    <source>
        <dbReference type="SAM" id="Coils"/>
    </source>
</evidence>
<dbReference type="KEGG" id="csl:COCSUDRAFT_59217"/>
<dbReference type="GeneID" id="17044708"/>
<name>I0Z7S9_COCSC</name>
<dbReference type="OrthoDB" id="543227at2759"/>
<keyword evidence="4" id="KW-1185">Reference proteome</keyword>
<evidence type="ECO:0008006" key="5">
    <source>
        <dbReference type="Google" id="ProtNLM"/>
    </source>
</evidence>
<gene>
    <name evidence="3" type="ORF">COCSUDRAFT_59217</name>
</gene>
<feature type="region of interest" description="Disordered" evidence="2">
    <location>
        <begin position="182"/>
        <end position="290"/>
    </location>
</feature>
<dbReference type="PANTHER" id="PTHR35315:SF1">
    <property type="entry name" value="RAB6-INTERACTING GOLGIN"/>
    <property type="match status" value="1"/>
</dbReference>
<dbReference type="PANTHER" id="PTHR35315">
    <property type="entry name" value="ACI13"/>
    <property type="match status" value="1"/>
</dbReference>
<dbReference type="AlphaFoldDB" id="I0Z7S9"/>
<organism evidence="3 4">
    <name type="scientific">Coccomyxa subellipsoidea (strain C-169)</name>
    <name type="common">Green microalga</name>
    <dbReference type="NCBI Taxonomy" id="574566"/>
    <lineage>
        <taxon>Eukaryota</taxon>
        <taxon>Viridiplantae</taxon>
        <taxon>Chlorophyta</taxon>
        <taxon>core chlorophytes</taxon>
        <taxon>Trebouxiophyceae</taxon>
        <taxon>Trebouxiophyceae incertae sedis</taxon>
        <taxon>Coccomyxaceae</taxon>
        <taxon>Coccomyxa</taxon>
        <taxon>Coccomyxa subellipsoidea</taxon>
    </lineage>
</organism>
<reference evidence="3 4" key="1">
    <citation type="journal article" date="2012" name="Genome Biol.">
        <title>The genome of the polar eukaryotic microalga coccomyxa subellipsoidea reveals traits of cold adaptation.</title>
        <authorList>
            <person name="Blanc G."/>
            <person name="Agarkova I."/>
            <person name="Grimwood J."/>
            <person name="Kuo A."/>
            <person name="Brueggeman A."/>
            <person name="Dunigan D."/>
            <person name="Gurnon J."/>
            <person name="Ladunga I."/>
            <person name="Lindquist E."/>
            <person name="Lucas S."/>
            <person name="Pangilinan J."/>
            <person name="Proschold T."/>
            <person name="Salamov A."/>
            <person name="Schmutz J."/>
            <person name="Weeks D."/>
            <person name="Yamada T."/>
            <person name="Claverie J.M."/>
            <person name="Grigoriev I."/>
            <person name="Van Etten J."/>
            <person name="Lomsadze A."/>
            <person name="Borodovsky M."/>
        </authorList>
    </citation>
    <scope>NUCLEOTIDE SEQUENCE [LARGE SCALE GENOMIC DNA]</scope>
    <source>
        <strain evidence="3 4">C-169</strain>
    </source>
</reference>
<protein>
    <recommendedName>
        <fullName evidence="5">RAB6-interacting golgin</fullName>
    </recommendedName>
</protein>
<evidence type="ECO:0000313" key="3">
    <source>
        <dbReference type="EMBL" id="EIE26698.1"/>
    </source>
</evidence>
<sequence length="325" mass="34183">MAQSGASEPGSGNATPLSPGLSALAQKEMEWANAGEKLADVLLRCIANNYTRIKDVERELGGLQMQLKLSTGPKKSALMMIRKKIELQNERVLAARDRQRAAKKVYETAEEALKAEEQVKERLCQELNLLVQQSAHAQLEKLEQLTERLERMNQSVGHSSDKERQQEEEVTNLVMESLRRVPAPQQPTPPAAAAEEALPAGPAAATEPLVATAGDYTPAGEPAVSRAASPAAGAASQLPAGADASPQHSRQARQQPQPQQSTPRKPTLQTAAGSGSAAASPAHAAAARARHVPLAPVAKTVAAAPAAAAVAPRPPPSSGFRGFDT</sequence>
<feature type="compositionally biased region" description="Low complexity" evidence="2">
    <location>
        <begin position="222"/>
        <end position="290"/>
    </location>
</feature>
<accession>I0Z7S9</accession>
<keyword evidence="1" id="KW-0175">Coiled coil</keyword>
<dbReference type="RefSeq" id="XP_005651242.1">
    <property type="nucleotide sequence ID" value="XM_005651185.1"/>
</dbReference>
<evidence type="ECO:0000256" key="2">
    <source>
        <dbReference type="SAM" id="MobiDB-lite"/>
    </source>
</evidence>
<comment type="caution">
    <text evidence="3">The sequence shown here is derived from an EMBL/GenBank/DDBJ whole genome shotgun (WGS) entry which is preliminary data.</text>
</comment>
<feature type="compositionally biased region" description="Low complexity" evidence="2">
    <location>
        <begin position="191"/>
        <end position="209"/>
    </location>
</feature>
<dbReference type="EMBL" id="AGSI01000002">
    <property type="protein sequence ID" value="EIE26698.1"/>
    <property type="molecule type" value="Genomic_DNA"/>
</dbReference>
<proteinExistence type="predicted"/>
<feature type="coiled-coil region" evidence="1">
    <location>
        <begin position="106"/>
        <end position="162"/>
    </location>
</feature>
<dbReference type="Proteomes" id="UP000007264">
    <property type="component" value="Unassembled WGS sequence"/>
</dbReference>
<feature type="region of interest" description="Disordered" evidence="2">
    <location>
        <begin position="306"/>
        <end position="325"/>
    </location>
</feature>
<feature type="region of interest" description="Disordered" evidence="2">
    <location>
        <begin position="1"/>
        <end position="21"/>
    </location>
</feature>